<dbReference type="SUPFAM" id="SSF110849">
    <property type="entry name" value="ParB/Sulfiredoxin"/>
    <property type="match status" value="1"/>
</dbReference>
<evidence type="ECO:0000259" key="2">
    <source>
        <dbReference type="Pfam" id="PF02195"/>
    </source>
</evidence>
<dbReference type="RefSeq" id="WP_076218502.1">
    <property type="nucleotide sequence ID" value="NZ_MPVP01000042.1"/>
</dbReference>
<comment type="caution">
    <text evidence="4">The sequence shown here is derived from an EMBL/GenBank/DDBJ whole genome shotgun (WGS) entry which is preliminary data.</text>
</comment>
<dbReference type="SUPFAM" id="SSF109709">
    <property type="entry name" value="KorB DNA-binding domain-like"/>
    <property type="match status" value="1"/>
</dbReference>
<evidence type="ECO:0000313" key="5">
    <source>
        <dbReference type="Proteomes" id="UP000187158"/>
    </source>
</evidence>
<dbReference type="Gene3D" id="1.10.10.2830">
    <property type="match status" value="1"/>
</dbReference>
<name>A0ABX3GR23_9BACL</name>
<dbReference type="Proteomes" id="UP000187158">
    <property type="component" value="Unassembled WGS sequence"/>
</dbReference>
<organism evidence="4 5">
    <name type="scientific">Paenibacillus odorifer</name>
    <dbReference type="NCBI Taxonomy" id="189426"/>
    <lineage>
        <taxon>Bacteria</taxon>
        <taxon>Bacillati</taxon>
        <taxon>Bacillota</taxon>
        <taxon>Bacilli</taxon>
        <taxon>Bacillales</taxon>
        <taxon>Paenibacillaceae</taxon>
        <taxon>Paenibacillus</taxon>
    </lineage>
</organism>
<keyword evidence="5" id="KW-1185">Reference proteome</keyword>
<feature type="domain" description="ParB/Spo0J HTH" evidence="3">
    <location>
        <begin position="134"/>
        <end position="195"/>
    </location>
</feature>
<sequence>MIETRMICDLTVHPSHDNVISECTPLAMQSLELSVREEGILYPLIINQHNQIIDGTTRWLIAQKLGIYEVQVYIIDSDSNCNSEEFLLLTLNRSRRDNEQDLIKLAKIAKRLYEIFDIKRGRKLGHGDPKDAKYVADLLKCSQKKITRLLRLLQLIPSIQDLVSQDKIGISIGNKIASKLNEEQQHAFYNVITRLDIRNMGSQEIHTLIEQFKNDLLQPIDEISEEDLELTTFDEVIRASSGEHFPLVMKNLSEVPVENIIKDIVKVYHNTTFCYEEKRYPISKQNHMKLIATVETLLGYLMDKVGSVN</sequence>
<evidence type="ECO:0000256" key="1">
    <source>
        <dbReference type="ARBA" id="ARBA00022829"/>
    </source>
</evidence>
<feature type="domain" description="ParB-like N-terminal" evidence="2">
    <location>
        <begin position="16"/>
        <end position="80"/>
    </location>
</feature>
<dbReference type="InterPro" id="IPR041468">
    <property type="entry name" value="HTH_ParB/Spo0J"/>
</dbReference>
<protein>
    <recommendedName>
        <fullName evidence="6">ParB/Sulfiredoxin domain-containing protein</fullName>
    </recommendedName>
</protein>
<evidence type="ECO:0000313" key="4">
    <source>
        <dbReference type="EMBL" id="OMD35127.1"/>
    </source>
</evidence>
<dbReference type="PANTHER" id="PTHR33375:SF1">
    <property type="entry name" value="CHROMOSOME-PARTITIONING PROTEIN PARB-RELATED"/>
    <property type="match status" value="1"/>
</dbReference>
<dbReference type="InterPro" id="IPR036086">
    <property type="entry name" value="ParB/Sulfiredoxin_sf"/>
</dbReference>
<accession>A0ABX3GR23</accession>
<dbReference type="PANTHER" id="PTHR33375">
    <property type="entry name" value="CHROMOSOME-PARTITIONING PROTEIN PARB-RELATED"/>
    <property type="match status" value="1"/>
</dbReference>
<proteinExistence type="predicted"/>
<keyword evidence="1" id="KW-0159">Chromosome partition</keyword>
<reference evidence="4 5" key="1">
    <citation type="submission" date="2016-11" db="EMBL/GenBank/DDBJ databases">
        <title>Paenibacillus species isolates.</title>
        <authorList>
            <person name="Beno S.M."/>
        </authorList>
    </citation>
    <scope>NUCLEOTIDE SEQUENCE [LARGE SCALE GENOMIC DNA]</scope>
    <source>
        <strain evidence="4 5">FSL H7-0433</strain>
    </source>
</reference>
<dbReference type="InterPro" id="IPR003115">
    <property type="entry name" value="ParB_N"/>
</dbReference>
<dbReference type="InterPro" id="IPR050336">
    <property type="entry name" value="Chromosome_partition/occlusion"/>
</dbReference>
<dbReference type="Pfam" id="PF17762">
    <property type="entry name" value="HTH_ParB"/>
    <property type="match status" value="1"/>
</dbReference>
<dbReference type="Pfam" id="PF02195">
    <property type="entry name" value="ParB_N"/>
    <property type="match status" value="1"/>
</dbReference>
<gene>
    <name evidence="4" type="ORF">BSO21_09605</name>
</gene>
<evidence type="ECO:0008006" key="6">
    <source>
        <dbReference type="Google" id="ProtNLM"/>
    </source>
</evidence>
<evidence type="ECO:0000259" key="3">
    <source>
        <dbReference type="Pfam" id="PF17762"/>
    </source>
</evidence>
<dbReference type="Gene3D" id="3.90.1530.10">
    <property type="entry name" value="Conserved hypothetical protein from pyrococcus furiosus pfu- 392566-001, ParB domain"/>
    <property type="match status" value="1"/>
</dbReference>
<dbReference type="EMBL" id="MPVP01000042">
    <property type="protein sequence ID" value="OMD35127.1"/>
    <property type="molecule type" value="Genomic_DNA"/>
</dbReference>